<accession>A0A2N5D331</accession>
<dbReference type="Proteomes" id="UP000281192">
    <property type="component" value="Chromosome"/>
</dbReference>
<protein>
    <submittedName>
        <fullName evidence="11">ABC transporter permease</fullName>
    </submittedName>
</protein>
<feature type="domain" description="ABC3 transporter permease C-terminal" evidence="8">
    <location>
        <begin position="263"/>
        <end position="374"/>
    </location>
</feature>
<feature type="transmembrane region" description="Helical" evidence="7">
    <location>
        <begin position="345"/>
        <end position="370"/>
    </location>
</feature>
<dbReference type="Proteomes" id="UP000234483">
    <property type="component" value="Unassembled WGS sequence"/>
</dbReference>
<evidence type="ECO:0000313" key="11">
    <source>
        <dbReference type="EMBL" id="PLR20487.1"/>
    </source>
</evidence>
<gene>
    <name evidence="10" type="ORF">C1707_23165</name>
    <name evidence="11" type="ORF">CFHF_01810</name>
</gene>
<evidence type="ECO:0000256" key="2">
    <source>
        <dbReference type="ARBA" id="ARBA00022448"/>
    </source>
</evidence>
<evidence type="ECO:0000256" key="7">
    <source>
        <dbReference type="SAM" id="Phobius"/>
    </source>
</evidence>
<dbReference type="GO" id="GO:0005886">
    <property type="term" value="C:plasma membrane"/>
    <property type="evidence" value="ECO:0007669"/>
    <property type="project" value="UniProtKB-SubCell"/>
</dbReference>
<feature type="transmembrane region" description="Helical" evidence="7">
    <location>
        <begin position="311"/>
        <end position="333"/>
    </location>
</feature>
<dbReference type="PIRSF" id="PIRSF031773">
    <property type="entry name" value="DevC"/>
    <property type="match status" value="1"/>
</dbReference>
<evidence type="ECO:0000256" key="3">
    <source>
        <dbReference type="ARBA" id="ARBA00022475"/>
    </source>
</evidence>
<dbReference type="PANTHER" id="PTHR43738">
    <property type="entry name" value="ABC TRANSPORTER, MEMBRANE PROTEIN"/>
    <property type="match status" value="1"/>
</dbReference>
<keyword evidence="3" id="KW-1003">Cell membrane</keyword>
<dbReference type="KEGG" id="cfh:C1707_23165"/>
<dbReference type="InterPro" id="IPR051125">
    <property type="entry name" value="ABC-4/HrtB_transporter"/>
</dbReference>
<dbReference type="AlphaFoldDB" id="A0A2N5D331"/>
<reference evidence="10 13" key="2">
    <citation type="submission" date="2018-01" db="EMBL/GenBank/DDBJ databases">
        <title>Complete genome sequence of Caulobacter flavus RHGG3.</title>
        <authorList>
            <person name="Yang E."/>
        </authorList>
    </citation>
    <scope>NUCLEOTIDE SEQUENCE [LARGE SCALE GENOMIC DNA]</scope>
    <source>
        <strain evidence="10 13">RHGG3</strain>
    </source>
</reference>
<dbReference type="InterPro" id="IPR005891">
    <property type="entry name" value="DevC"/>
</dbReference>
<keyword evidence="2" id="KW-0813">Transport</keyword>
<dbReference type="PANTHER" id="PTHR43738:SF1">
    <property type="entry name" value="HEMIN TRANSPORT SYSTEM PERMEASE PROTEIN HRTB-RELATED"/>
    <property type="match status" value="1"/>
</dbReference>
<keyword evidence="5 7" id="KW-1133">Transmembrane helix</keyword>
<feature type="domain" description="MacB-like periplasmic core" evidence="9">
    <location>
        <begin position="17"/>
        <end position="229"/>
    </location>
</feature>
<reference evidence="11 12" key="1">
    <citation type="submission" date="2017-12" db="EMBL/GenBank/DDBJ databases">
        <title>The genome sequence of Caulobacter flavus CGMCC1 15093.</title>
        <authorList>
            <person name="Gao J."/>
            <person name="Mao X."/>
            <person name="Sun J."/>
        </authorList>
    </citation>
    <scope>NUCLEOTIDE SEQUENCE [LARGE SCALE GENOMIC DNA]</scope>
    <source>
        <strain evidence="11 12">CGMCC1 15093</strain>
    </source>
</reference>
<dbReference type="EMBL" id="CP026100">
    <property type="protein sequence ID" value="AYV48919.1"/>
    <property type="molecule type" value="Genomic_DNA"/>
</dbReference>
<evidence type="ECO:0000256" key="1">
    <source>
        <dbReference type="ARBA" id="ARBA00004651"/>
    </source>
</evidence>
<evidence type="ECO:0000313" key="10">
    <source>
        <dbReference type="EMBL" id="AYV48919.1"/>
    </source>
</evidence>
<evidence type="ECO:0000259" key="9">
    <source>
        <dbReference type="Pfam" id="PF12704"/>
    </source>
</evidence>
<dbReference type="Pfam" id="PF02687">
    <property type="entry name" value="FtsX"/>
    <property type="match status" value="1"/>
</dbReference>
<keyword evidence="6 7" id="KW-0472">Membrane</keyword>
<evidence type="ECO:0000256" key="6">
    <source>
        <dbReference type="ARBA" id="ARBA00023136"/>
    </source>
</evidence>
<proteinExistence type="predicted"/>
<dbReference type="OrthoDB" id="8578584at2"/>
<dbReference type="InterPro" id="IPR003838">
    <property type="entry name" value="ABC3_permease_C"/>
</dbReference>
<feature type="transmembrane region" description="Helical" evidence="7">
    <location>
        <begin position="256"/>
        <end position="275"/>
    </location>
</feature>
<dbReference type="InterPro" id="IPR025857">
    <property type="entry name" value="MacB_PCD"/>
</dbReference>
<keyword evidence="4 7" id="KW-0812">Transmembrane</keyword>
<sequence length="380" mass="40816">MSLALATLLYEWRRYLAAIIALAFSGLLVLAQVGMFTGIGKAFTATIDRSPADIMVLGPKAESLMNGGNGLPRRVMAQMYMHPEVVEVADLDGGGGMWSNDPPPGKKRVREWIQTSAVDTRSDAVTWPRDYNENIRVALLEPYAVAIDRTGMAKLGIQKLGDRASINGKTVYIRYILDGYPNMMQPTVVVSRDTLRLLGQASTGSRVGPLMVRIKDPARAEIVRDQLNATSDKAYRAWTRAELSEANDGAMMKESFIGIMLGFSVFLGLLIGVGITSQTLRGAILANIKEFASLRALGVSMGSLRMIVIELGFWTGVAGLAATAVLVGAVSQLAKMNGLPMSFPIPMVLASAGFLMLIAVVSGLLALGILKKSQPADLLR</sequence>
<evidence type="ECO:0000256" key="4">
    <source>
        <dbReference type="ARBA" id="ARBA00022692"/>
    </source>
</evidence>
<keyword evidence="13" id="KW-1185">Reference proteome</keyword>
<name>A0A2N5D331_9CAUL</name>
<organism evidence="11 12">
    <name type="scientific">Caulobacter flavus</name>
    <dbReference type="NCBI Taxonomy" id="1679497"/>
    <lineage>
        <taxon>Bacteria</taxon>
        <taxon>Pseudomonadati</taxon>
        <taxon>Pseudomonadota</taxon>
        <taxon>Alphaproteobacteria</taxon>
        <taxon>Caulobacterales</taxon>
        <taxon>Caulobacteraceae</taxon>
        <taxon>Caulobacter</taxon>
    </lineage>
</organism>
<dbReference type="RefSeq" id="WP_101711325.1">
    <property type="nucleotide sequence ID" value="NZ_CP026100.1"/>
</dbReference>
<dbReference type="Pfam" id="PF12704">
    <property type="entry name" value="MacB_PCD"/>
    <property type="match status" value="1"/>
</dbReference>
<dbReference type="EMBL" id="PJRQ01000006">
    <property type="protein sequence ID" value="PLR20487.1"/>
    <property type="molecule type" value="Genomic_DNA"/>
</dbReference>
<evidence type="ECO:0000259" key="8">
    <source>
        <dbReference type="Pfam" id="PF02687"/>
    </source>
</evidence>
<evidence type="ECO:0000256" key="5">
    <source>
        <dbReference type="ARBA" id="ARBA00022989"/>
    </source>
</evidence>
<comment type="subcellular location">
    <subcellularLocation>
        <location evidence="1">Cell membrane</location>
        <topology evidence="1">Multi-pass membrane protein</topology>
    </subcellularLocation>
</comment>
<evidence type="ECO:0000313" key="12">
    <source>
        <dbReference type="Proteomes" id="UP000234483"/>
    </source>
</evidence>
<evidence type="ECO:0000313" key="13">
    <source>
        <dbReference type="Proteomes" id="UP000281192"/>
    </source>
</evidence>